<dbReference type="Proteomes" id="UP000030969">
    <property type="component" value="Unassembled WGS sequence"/>
</dbReference>
<dbReference type="Proteomes" id="UP001430544">
    <property type="component" value="Unassembled WGS sequence"/>
</dbReference>
<evidence type="ECO:0000313" key="5">
    <source>
        <dbReference type="Proteomes" id="UP001430544"/>
    </source>
</evidence>
<evidence type="ECO:0000256" key="1">
    <source>
        <dbReference type="SAM" id="MobiDB-lite"/>
    </source>
</evidence>
<gene>
    <name evidence="3" type="ORF">LN473_03290</name>
    <name evidence="2" type="ORF">OR61_08925</name>
</gene>
<dbReference type="RefSeq" id="WP_039420024.1">
    <property type="nucleotide sequence ID" value="NZ_CP018470.1"/>
</dbReference>
<feature type="region of interest" description="Disordered" evidence="1">
    <location>
        <begin position="303"/>
        <end position="326"/>
    </location>
</feature>
<reference evidence="3" key="2">
    <citation type="submission" date="2021-11" db="EMBL/GenBank/DDBJ databases">
        <title>Genome resources and taxonomic validation of 89 Xanthomonas strains.</title>
        <authorList>
            <person name="Tambong J.T."/>
        </authorList>
    </citation>
    <scope>NUCLEOTIDE SEQUENCE</scope>
    <source>
        <strain evidence="3">Bv 5-4A</strain>
    </source>
</reference>
<dbReference type="EMBL" id="JSYJ01000043">
    <property type="protein sequence ID" value="KHM95433.1"/>
    <property type="molecule type" value="Genomic_DNA"/>
</dbReference>
<accession>A0AAJ0IZ13</accession>
<comment type="caution">
    <text evidence="2">The sequence shown here is derived from an EMBL/GenBank/DDBJ whole genome shotgun (WGS) entry which is preliminary data.</text>
</comment>
<evidence type="ECO:0000313" key="3">
    <source>
        <dbReference type="EMBL" id="MCC8621032.1"/>
    </source>
</evidence>
<protein>
    <submittedName>
        <fullName evidence="2">Uncharacterized protein</fullName>
    </submittedName>
</protein>
<sequence length="409" mass="44185">MSTPMFMPGGPLAFGVAPSLASVRRRQGYLLVLVAQAGLILQAQASAPSAGRVSQVLDQLRREIAAEPATNPVPIETVLQRHADTTGLSFDMGRLGDADDTEATPTLQPPGVAEAEWSALQAYRATSASAENDIAENGYHHYVLADLDEDGQRDLIDDAYVGGTGLFNTISVLHFDRTQGFLLPAANTVDADGTPGSFSINGRGGDQALYWLRIDGKSYAAYRDGDYFQDTVTVSRPLPSPGEPVDTQVLQVRYRYQHTLAPPSHDAASATPEEQQASHWLAQHPQLQAAMDRQLQQLAFAPDGTQRAPDPAARCPVQTSGDPDEADQWPWHGAGHYSFDYVADLRVRHGQACYSASIVFFRSSFLTAPDGCCALWLFDAPGNQVTTLPLRSRRERSGVALVAAVARPE</sequence>
<evidence type="ECO:0000313" key="2">
    <source>
        <dbReference type="EMBL" id="KHM95433.1"/>
    </source>
</evidence>
<proteinExistence type="predicted"/>
<dbReference type="AlphaFoldDB" id="A0AAJ0IZ13"/>
<name>A0AAJ0IZ13_9XANT</name>
<reference evidence="2 4" key="1">
    <citation type="submission" date="2014-11" db="EMBL/GenBank/DDBJ databases">
        <title>Draft Genome Sequences of Xanthomonas vesicatoria Strains from the Balkan Peninsula.</title>
        <authorList>
            <person name="Vancheva T."/>
            <person name="Lefeuvre P."/>
            <person name="Bogatzevska N."/>
            <person name="Moncheva P."/>
            <person name="Koebnik R."/>
        </authorList>
    </citation>
    <scope>NUCLEOTIDE SEQUENCE [LARGE SCALE GENOMIC DNA]</scope>
    <source>
        <strain evidence="2 4">53M</strain>
    </source>
</reference>
<dbReference type="EMBL" id="JAJIUN010000012">
    <property type="protein sequence ID" value="MCC8621032.1"/>
    <property type="molecule type" value="Genomic_DNA"/>
</dbReference>
<evidence type="ECO:0000313" key="4">
    <source>
        <dbReference type="Proteomes" id="UP000030969"/>
    </source>
</evidence>
<keyword evidence="5" id="KW-1185">Reference proteome</keyword>
<organism evidence="2 4">
    <name type="scientific">Xanthomonas vesicatoria</name>
    <dbReference type="NCBI Taxonomy" id="56460"/>
    <lineage>
        <taxon>Bacteria</taxon>
        <taxon>Pseudomonadati</taxon>
        <taxon>Pseudomonadota</taxon>
        <taxon>Gammaproteobacteria</taxon>
        <taxon>Lysobacterales</taxon>
        <taxon>Lysobacteraceae</taxon>
        <taxon>Xanthomonas</taxon>
    </lineage>
</organism>